<dbReference type="Proteomes" id="UP000279275">
    <property type="component" value="Unassembled WGS sequence"/>
</dbReference>
<feature type="transmembrane region" description="Helical" evidence="1">
    <location>
        <begin position="29"/>
        <end position="53"/>
    </location>
</feature>
<proteinExistence type="predicted"/>
<dbReference type="OrthoDB" id="3854596at2"/>
<feature type="transmembrane region" description="Helical" evidence="1">
    <location>
        <begin position="100"/>
        <end position="119"/>
    </location>
</feature>
<protein>
    <submittedName>
        <fullName evidence="2">Uncharacterized protein</fullName>
    </submittedName>
</protein>
<reference evidence="2 3" key="1">
    <citation type="submission" date="2018-10" db="EMBL/GenBank/DDBJ databases">
        <title>Isolation from cow dung.</title>
        <authorList>
            <person name="Ling L."/>
        </authorList>
    </citation>
    <scope>NUCLEOTIDE SEQUENCE [LARGE SCALE GENOMIC DNA]</scope>
    <source>
        <strain evidence="2 3">NEAU-LL90</strain>
    </source>
</reference>
<keyword evidence="3" id="KW-1185">Reference proteome</keyword>
<gene>
    <name evidence="2" type="ORF">EBN03_09285</name>
</gene>
<evidence type="ECO:0000313" key="2">
    <source>
        <dbReference type="EMBL" id="RMI33348.1"/>
    </source>
</evidence>
<evidence type="ECO:0000313" key="3">
    <source>
        <dbReference type="Proteomes" id="UP000279275"/>
    </source>
</evidence>
<keyword evidence="1" id="KW-0812">Transmembrane</keyword>
<feature type="transmembrane region" description="Helical" evidence="1">
    <location>
        <begin position="59"/>
        <end position="79"/>
    </location>
</feature>
<evidence type="ECO:0000256" key="1">
    <source>
        <dbReference type="SAM" id="Phobius"/>
    </source>
</evidence>
<feature type="transmembrane region" description="Helical" evidence="1">
    <location>
        <begin position="125"/>
        <end position="144"/>
    </location>
</feature>
<dbReference type="EMBL" id="RFFH01000003">
    <property type="protein sequence ID" value="RMI33348.1"/>
    <property type="molecule type" value="Genomic_DNA"/>
</dbReference>
<dbReference type="RefSeq" id="WP_122187545.1">
    <property type="nucleotide sequence ID" value="NZ_RFFH01000003.1"/>
</dbReference>
<sequence>MSSETPPTAALDAARTAQRAAIGAARVPAWFPAVAGLTYVAGFGLLGAAALTHGGGRPALAAAGAVLCVLNIVAFALVAGRAVRAGVLPRSSGSTVPAQWVWVSGWLVPTEILLAGLVWLVTREVGWGCVALGVLLGISTWWRMSALRQHVAAR</sequence>
<keyword evidence="1" id="KW-0472">Membrane</keyword>
<dbReference type="AlphaFoldDB" id="A0A3M2LF92"/>
<comment type="caution">
    <text evidence="2">The sequence shown here is derived from an EMBL/GenBank/DDBJ whole genome shotgun (WGS) entry which is preliminary data.</text>
</comment>
<keyword evidence="1" id="KW-1133">Transmembrane helix</keyword>
<name>A0A3M2LF92_9NOCA</name>
<organism evidence="2 3">
    <name type="scientific">Nocardia stercoris</name>
    <dbReference type="NCBI Taxonomy" id="2483361"/>
    <lineage>
        <taxon>Bacteria</taxon>
        <taxon>Bacillati</taxon>
        <taxon>Actinomycetota</taxon>
        <taxon>Actinomycetes</taxon>
        <taxon>Mycobacteriales</taxon>
        <taxon>Nocardiaceae</taxon>
        <taxon>Nocardia</taxon>
    </lineage>
</organism>
<accession>A0A3M2LF92</accession>